<dbReference type="EMBL" id="PVQB02000741">
    <property type="protein sequence ID" value="KAF4334020.1"/>
    <property type="molecule type" value="Genomic_DNA"/>
</dbReference>
<feature type="short sequence motif" description="GXSXG" evidence="7">
    <location>
        <begin position="886"/>
        <end position="890"/>
    </location>
</feature>
<dbReference type="GO" id="GO:0016042">
    <property type="term" value="P:lipid catabolic process"/>
    <property type="evidence" value="ECO:0007669"/>
    <property type="project" value="UniProtKB-UniRule"/>
</dbReference>
<feature type="domain" description="PNPLA" evidence="8">
    <location>
        <begin position="844"/>
        <end position="1062"/>
    </location>
</feature>
<dbReference type="Pfam" id="PF01734">
    <property type="entry name" value="Patatin"/>
    <property type="match status" value="1"/>
</dbReference>
<evidence type="ECO:0000259" key="8">
    <source>
        <dbReference type="PROSITE" id="PS51635"/>
    </source>
</evidence>
<dbReference type="Gene3D" id="3.40.50.1460">
    <property type="match status" value="1"/>
</dbReference>
<feature type="active site" description="Proton acceptor" evidence="7">
    <location>
        <position position="1049"/>
    </location>
</feature>
<feature type="short sequence motif" description="DGA/G" evidence="7">
    <location>
        <begin position="1049"/>
        <end position="1051"/>
    </location>
</feature>
<keyword evidence="2 7" id="KW-0378">Hydrolase</keyword>
<keyword evidence="5 7" id="KW-0443">Lipid metabolism</keyword>
<feature type="short sequence motif" description="GXGXXG" evidence="7">
    <location>
        <begin position="848"/>
        <end position="853"/>
    </location>
</feature>
<evidence type="ECO:0000313" key="10">
    <source>
        <dbReference type="Proteomes" id="UP000730481"/>
    </source>
</evidence>
<organism evidence="9 10">
    <name type="scientific">Fusarium beomiforme</name>
    <dbReference type="NCBI Taxonomy" id="44412"/>
    <lineage>
        <taxon>Eukaryota</taxon>
        <taxon>Fungi</taxon>
        <taxon>Dikarya</taxon>
        <taxon>Ascomycota</taxon>
        <taxon>Pezizomycotina</taxon>
        <taxon>Sordariomycetes</taxon>
        <taxon>Hypocreomycetidae</taxon>
        <taxon>Hypocreales</taxon>
        <taxon>Nectriaceae</taxon>
        <taxon>Fusarium</taxon>
        <taxon>Fusarium burgessii species complex</taxon>
    </lineage>
</organism>
<name>A0A9P5A853_9HYPO</name>
<dbReference type="InterPro" id="IPR002641">
    <property type="entry name" value="PNPLA_dom"/>
</dbReference>
<dbReference type="GO" id="GO:0006508">
    <property type="term" value="P:proteolysis"/>
    <property type="evidence" value="ECO:0007669"/>
    <property type="project" value="InterPro"/>
</dbReference>
<dbReference type="SUPFAM" id="SSF52151">
    <property type="entry name" value="FabD/lysophospholipase-like"/>
    <property type="match status" value="1"/>
</dbReference>
<dbReference type="Proteomes" id="UP000730481">
    <property type="component" value="Unassembled WGS sequence"/>
</dbReference>
<dbReference type="SUPFAM" id="SSF52129">
    <property type="entry name" value="Caspase-like"/>
    <property type="match status" value="1"/>
</dbReference>
<accession>A0A9P5A853</accession>
<evidence type="ECO:0000256" key="1">
    <source>
        <dbReference type="ARBA" id="ARBA00022703"/>
    </source>
</evidence>
<evidence type="ECO:0000256" key="5">
    <source>
        <dbReference type="ARBA" id="ARBA00023098"/>
    </source>
</evidence>
<dbReference type="Gene3D" id="3.40.1090.10">
    <property type="entry name" value="Cytosolic phospholipase A2 catalytic domain"/>
    <property type="match status" value="1"/>
</dbReference>
<dbReference type="AlphaFoldDB" id="A0A9P5A853"/>
<dbReference type="Pfam" id="PF00656">
    <property type="entry name" value="Peptidase_C14"/>
    <property type="match status" value="1"/>
</dbReference>
<evidence type="ECO:0000256" key="7">
    <source>
        <dbReference type="PROSITE-ProRule" id="PRU01161"/>
    </source>
</evidence>
<reference evidence="9" key="1">
    <citation type="journal article" date="2017" name="Mycologia">
        <title>Fusarium algeriense, sp. nov., a novel toxigenic crown rot pathogen of durum wheat from Algeria is nested in the Fusarium burgessii species complex.</title>
        <authorList>
            <person name="Laraba I."/>
            <person name="Keddad A."/>
            <person name="Boureghda H."/>
            <person name="Abdallah N."/>
            <person name="Vaughan M.M."/>
            <person name="Proctor R.H."/>
            <person name="Busman M."/>
            <person name="O'Donnell K."/>
        </authorList>
    </citation>
    <scope>NUCLEOTIDE SEQUENCE</scope>
    <source>
        <strain evidence="9">NRRL 25174</strain>
    </source>
</reference>
<dbReference type="PANTHER" id="PTHR24185">
    <property type="entry name" value="CALCIUM-INDEPENDENT PHOSPHOLIPASE A2-GAMMA"/>
    <property type="match status" value="1"/>
</dbReference>
<keyword evidence="3" id="KW-0788">Thiol protease</keyword>
<protein>
    <submittedName>
        <fullName evidence="9">Caspase domain protein</fullName>
    </submittedName>
</protein>
<dbReference type="PROSITE" id="PS51635">
    <property type="entry name" value="PNPLA"/>
    <property type="match status" value="1"/>
</dbReference>
<dbReference type="GO" id="GO:0047499">
    <property type="term" value="F:calcium-independent phospholipase A2 activity"/>
    <property type="evidence" value="ECO:0007669"/>
    <property type="project" value="TreeGrafter"/>
</dbReference>
<dbReference type="InterPro" id="IPR011600">
    <property type="entry name" value="Pept_C14_caspase"/>
</dbReference>
<evidence type="ECO:0000256" key="6">
    <source>
        <dbReference type="ARBA" id="ARBA00023145"/>
    </source>
</evidence>
<dbReference type="GO" id="GO:0016020">
    <property type="term" value="C:membrane"/>
    <property type="evidence" value="ECO:0007669"/>
    <property type="project" value="TreeGrafter"/>
</dbReference>
<keyword evidence="3" id="KW-0645">Protease</keyword>
<sequence length="1194" mass="132140">MSTTKRALLIASPFGGLQGPLNDVNRMKKLLEELEFDIVQCCGKDATRDGIRTSWQNIIDKSSSGDTVVIYYSGHGGLVETRQNLETEDKKVSKSPNQYQFLVPTDFNETTDDNFKGILDVEIAHMLRDTTNKCSNVTIILDCCHSGRMARDETHGDNAIPKQLLEVQHHDLVKWVETLKQKGYLDGETAIEGNQDAVRIAASATRETAWEYSKNGQWGGIMTEALVRAMEETRGQEISWRTLLLRVHELVQVEFPQQHPRVEGPDTRVCFELTQKPSEAFFITIEEGAAVLQAGRVAGVREGNRYIIMPFVSTKIDERNQIAKATVTHIIGFKALVDLEFKPAGGSLPENGALAFLYQEALYEWPFILPEGLKGLAKAVEDSKFLRRYNDREDPSHLAEFRQEVGSITLHTQKGVQISSRQILDNQTTSATAFSGIIQDAEILAKAQHLLRLRCENPQEVLNHGLKVEFGTVHQGNAGRPIEQDGSGFITEGDRIYVSLHNTGNDIVYVSVFDVNVAGKISLLSASNPMGIVLRSGESYTLGKSQFGDVLLGMQTIWPKSVPKSKRVDERLILVLSNAEVDLRHLNTSAASADRLAILASRSSILESLERLEEVTYHIASGAKRDVIHEARESPMQYDIYEIPFSMVSATEGESEQQSIPAVQLPAPEMRTGWETLTVRPSHAAEKGIFGAGLRAFEGIPPCVWIVNRHSEEITVVVSKYRPNRLLSGIGLSASSTGGGANYSTTTFLSPATTKTLASSRDGSTSSMGVFPLWTRKGGFGVISIFTGAEKKLFIENDRIPIGATAYFTNEPDLTIVGYKEKQINIPLLEPSGPTGAGSGLRLLSLDGGGIRGICSLTILDAIMKEVNKGRQSKKLPKDCFDLAGGTSTGGLIALLLFRLELDTEKAIDVYMRMAKDIFSPRLPKLLGGYNLHEWGTLGYYLGNPYLRLKSLILPSRFSDYYLKTAIDKVMEEENESGESELLKPGTTPMFMCATSIRDERAKLFRSYVPLSGIEDKFAHITVRDAALATSAAPTYLPKVKVMEEEFWDGGLLNNNPIDRVWDARYELVGISERKPIPNPPKVSCIVSMGAGRVKMPVQQPGYGYLNTVSTVVSYATNTEAKHQDFDLKIKMLNSRSGGEEIDYFRFNVELEKEIGLDDWQSMKALKAMTEKQLRTKEIDDLIQACANKLQPKS</sequence>
<dbReference type="GO" id="GO:0046486">
    <property type="term" value="P:glycerolipid metabolic process"/>
    <property type="evidence" value="ECO:0007669"/>
    <property type="project" value="UniProtKB-ARBA"/>
</dbReference>
<reference evidence="9" key="2">
    <citation type="submission" date="2020-02" db="EMBL/GenBank/DDBJ databases">
        <title>Identification and distribution of gene clusters putatively required for synthesis of sphingolipid metabolism inhibitors in phylogenetically diverse species of the filamentous fungus Fusarium.</title>
        <authorList>
            <person name="Kim H.-S."/>
            <person name="Busman M."/>
            <person name="Brown D.W."/>
            <person name="Divon H."/>
            <person name="Uhlig S."/>
            <person name="Proctor R.H."/>
        </authorList>
    </citation>
    <scope>NUCLEOTIDE SEQUENCE</scope>
    <source>
        <strain evidence="9">NRRL 25174</strain>
    </source>
</reference>
<feature type="active site" description="Nucleophile" evidence="7">
    <location>
        <position position="888"/>
    </location>
</feature>
<dbReference type="GO" id="GO:0004197">
    <property type="term" value="F:cysteine-type endopeptidase activity"/>
    <property type="evidence" value="ECO:0007669"/>
    <property type="project" value="InterPro"/>
</dbReference>
<keyword evidence="1" id="KW-0053">Apoptosis</keyword>
<dbReference type="OrthoDB" id="3223806at2759"/>
<evidence type="ECO:0000256" key="3">
    <source>
        <dbReference type="ARBA" id="ARBA00022807"/>
    </source>
</evidence>
<keyword evidence="6" id="KW-0865">Zymogen</keyword>
<evidence type="ECO:0000313" key="9">
    <source>
        <dbReference type="EMBL" id="KAF4334020.1"/>
    </source>
</evidence>
<keyword evidence="10" id="KW-1185">Reference proteome</keyword>
<proteinExistence type="predicted"/>
<gene>
    <name evidence="9" type="ORF">FBEOM_12148</name>
</gene>
<dbReference type="InterPro" id="IPR029030">
    <property type="entry name" value="Caspase-like_dom_sf"/>
</dbReference>
<evidence type="ECO:0000256" key="4">
    <source>
        <dbReference type="ARBA" id="ARBA00022963"/>
    </source>
</evidence>
<dbReference type="InterPro" id="IPR016035">
    <property type="entry name" value="Acyl_Trfase/lysoPLipase"/>
</dbReference>
<comment type="caution">
    <text evidence="9">The sequence shown here is derived from an EMBL/GenBank/DDBJ whole genome shotgun (WGS) entry which is preliminary data.</text>
</comment>
<dbReference type="GO" id="GO:0019369">
    <property type="term" value="P:arachidonate metabolic process"/>
    <property type="evidence" value="ECO:0007669"/>
    <property type="project" value="TreeGrafter"/>
</dbReference>
<dbReference type="GO" id="GO:0006915">
    <property type="term" value="P:apoptotic process"/>
    <property type="evidence" value="ECO:0007669"/>
    <property type="project" value="UniProtKB-KW"/>
</dbReference>
<dbReference type="PANTHER" id="PTHR24185:SF1">
    <property type="entry name" value="CALCIUM-INDEPENDENT PHOSPHOLIPASE A2-GAMMA"/>
    <property type="match status" value="1"/>
</dbReference>
<evidence type="ECO:0000256" key="2">
    <source>
        <dbReference type="ARBA" id="ARBA00022801"/>
    </source>
</evidence>
<keyword evidence="4 7" id="KW-0442">Lipid degradation</keyword>